<dbReference type="GO" id="GO:0003677">
    <property type="term" value="F:DNA binding"/>
    <property type="evidence" value="ECO:0007669"/>
    <property type="project" value="InterPro"/>
</dbReference>
<dbReference type="AlphaFoldDB" id="A0A132P6S3"/>
<accession>A0A132P6S3</accession>
<sequence>MSQDFILKVRVALATHDKSQAWLAEKLGISTAYMSDIMNGRRKPDKQIEPIEAVLAELEKEKNYANNNSR</sequence>
<dbReference type="EMBL" id="LRHK01000001">
    <property type="protein sequence ID" value="KWX18009.1"/>
    <property type="molecule type" value="Genomic_DNA"/>
</dbReference>
<dbReference type="SUPFAM" id="SSF47413">
    <property type="entry name" value="lambda repressor-like DNA-binding domains"/>
    <property type="match status" value="1"/>
</dbReference>
<dbReference type="InterPro" id="IPR010982">
    <property type="entry name" value="Lambda_DNA-bd_dom_sf"/>
</dbReference>
<dbReference type="InterPro" id="IPR001387">
    <property type="entry name" value="Cro/C1-type_HTH"/>
</dbReference>
<proteinExistence type="predicted"/>
<comment type="caution">
    <text evidence="1">The sequence shown here is derived from an EMBL/GenBank/DDBJ whole genome shotgun (WGS) entry which is preliminary data.</text>
</comment>
<organism evidence="1 2">
    <name type="scientific">Enterococcus faecium</name>
    <name type="common">Streptococcus faecium</name>
    <dbReference type="NCBI Taxonomy" id="1352"/>
    <lineage>
        <taxon>Bacteria</taxon>
        <taxon>Bacillati</taxon>
        <taxon>Bacillota</taxon>
        <taxon>Bacilli</taxon>
        <taxon>Lactobacillales</taxon>
        <taxon>Enterococcaceae</taxon>
        <taxon>Enterococcus</taxon>
    </lineage>
</organism>
<evidence type="ECO:0000313" key="2">
    <source>
        <dbReference type="Proteomes" id="UP000070452"/>
    </source>
</evidence>
<name>A0A132P6S3_ENTFC</name>
<dbReference type="RefSeq" id="WP_002317613.1">
    <property type="nucleotide sequence ID" value="NZ_CAXRWR010000012.1"/>
</dbReference>
<evidence type="ECO:0000313" key="1">
    <source>
        <dbReference type="EMBL" id="KWX18009.1"/>
    </source>
</evidence>
<dbReference type="Gene3D" id="1.10.260.40">
    <property type="entry name" value="lambda repressor-like DNA-binding domains"/>
    <property type="match status" value="1"/>
</dbReference>
<gene>
    <name evidence="1" type="ORF">AWT83_05820</name>
</gene>
<dbReference type="Proteomes" id="UP000070452">
    <property type="component" value="Unassembled WGS sequence"/>
</dbReference>
<dbReference type="CDD" id="cd00093">
    <property type="entry name" value="HTH_XRE"/>
    <property type="match status" value="1"/>
</dbReference>
<protein>
    <submittedName>
        <fullName evidence="1">XRE family transcriptional regulator</fullName>
    </submittedName>
</protein>
<reference evidence="1 2" key="1">
    <citation type="submission" date="2016-01" db="EMBL/GenBank/DDBJ databases">
        <title>Molecular Mechanisms for transfer of large genomic segments between Enterococcus faecium strains.</title>
        <authorList>
            <person name="Garcia-Solache M.A."/>
            <person name="Lebreton F."/>
            <person name="Mclaughlin R.E."/>
            <person name="Whiteaker J.D."/>
            <person name="Gilmore M.S."/>
            <person name="Rice L.B."/>
        </authorList>
    </citation>
    <scope>NUCLEOTIDE SEQUENCE [LARGE SCALE GENOMIC DNA]</scope>
    <source>
        <strain evidence="1 2">D344RRF x C68</strain>
    </source>
</reference>